<organism evidence="2">
    <name type="scientific">marine sediment metagenome</name>
    <dbReference type="NCBI Taxonomy" id="412755"/>
    <lineage>
        <taxon>unclassified sequences</taxon>
        <taxon>metagenomes</taxon>
        <taxon>ecological metagenomes</taxon>
    </lineage>
</organism>
<feature type="non-terminal residue" evidence="2">
    <location>
        <position position="92"/>
    </location>
</feature>
<proteinExistence type="predicted"/>
<reference evidence="2" key="1">
    <citation type="journal article" date="2014" name="Front. Microbiol.">
        <title>High frequency of phylogenetically diverse reductive dehalogenase-homologous genes in deep subseafloor sedimentary metagenomes.</title>
        <authorList>
            <person name="Kawai M."/>
            <person name="Futagami T."/>
            <person name="Toyoda A."/>
            <person name="Takaki Y."/>
            <person name="Nishi S."/>
            <person name="Hori S."/>
            <person name="Arai W."/>
            <person name="Tsubouchi T."/>
            <person name="Morono Y."/>
            <person name="Uchiyama I."/>
            <person name="Ito T."/>
            <person name="Fujiyama A."/>
            <person name="Inagaki F."/>
            <person name="Takami H."/>
        </authorList>
    </citation>
    <scope>NUCLEOTIDE SEQUENCE</scope>
    <source>
        <strain evidence="2">Expedition CK06-06</strain>
    </source>
</reference>
<gene>
    <name evidence="2" type="ORF">S01H1_20375</name>
</gene>
<evidence type="ECO:0000313" key="2">
    <source>
        <dbReference type="EMBL" id="GAF99345.1"/>
    </source>
</evidence>
<dbReference type="AlphaFoldDB" id="X0VFL3"/>
<dbReference type="InterPro" id="IPR028204">
    <property type="entry name" value="Tricorn_C1"/>
</dbReference>
<dbReference type="Gene3D" id="3.30.750.44">
    <property type="match status" value="1"/>
</dbReference>
<protein>
    <recommendedName>
        <fullName evidence="1">Tricorn protease C1 domain-containing protein</fullName>
    </recommendedName>
</protein>
<feature type="domain" description="Tricorn protease C1" evidence="1">
    <location>
        <begin position="55"/>
        <end position="89"/>
    </location>
</feature>
<sequence length="92" mass="10716">MRRFEITMNVLICCCVAYVVNCYGETQKLPEGNSIKQQEEIMVGQSQAEEQFKPAECFDKVWQIINDEFWDPNFNGVDWEDAGKRHKPKALV</sequence>
<dbReference type="EMBL" id="BARS01011141">
    <property type="protein sequence ID" value="GAF99345.1"/>
    <property type="molecule type" value="Genomic_DNA"/>
</dbReference>
<accession>X0VFL3</accession>
<name>X0VFL3_9ZZZZ</name>
<evidence type="ECO:0000259" key="1">
    <source>
        <dbReference type="Pfam" id="PF14684"/>
    </source>
</evidence>
<comment type="caution">
    <text evidence="2">The sequence shown here is derived from an EMBL/GenBank/DDBJ whole genome shotgun (WGS) entry which is preliminary data.</text>
</comment>
<dbReference type="Pfam" id="PF14684">
    <property type="entry name" value="Tricorn_C1"/>
    <property type="match status" value="1"/>
</dbReference>